<keyword evidence="2" id="KW-0238">DNA-binding</keyword>
<feature type="transmembrane region" description="Helical" evidence="4">
    <location>
        <begin position="15"/>
        <end position="38"/>
    </location>
</feature>
<dbReference type="SUPFAM" id="SSF46689">
    <property type="entry name" value="Homeodomain-like"/>
    <property type="match status" value="1"/>
</dbReference>
<organism evidence="6 7">
    <name type="scientific">Pontibacter oryzae</name>
    <dbReference type="NCBI Taxonomy" id="2304593"/>
    <lineage>
        <taxon>Bacteria</taxon>
        <taxon>Pseudomonadati</taxon>
        <taxon>Bacteroidota</taxon>
        <taxon>Cytophagia</taxon>
        <taxon>Cytophagales</taxon>
        <taxon>Hymenobacteraceae</taxon>
        <taxon>Pontibacter</taxon>
    </lineage>
</organism>
<dbReference type="SMART" id="SM00342">
    <property type="entry name" value="HTH_ARAC"/>
    <property type="match status" value="1"/>
</dbReference>
<evidence type="ECO:0000313" key="6">
    <source>
        <dbReference type="EMBL" id="RIJ43098.1"/>
    </source>
</evidence>
<keyword evidence="3" id="KW-0804">Transcription</keyword>
<keyword evidence="4" id="KW-0812">Transmembrane</keyword>
<evidence type="ECO:0000313" key="7">
    <source>
        <dbReference type="Proteomes" id="UP000266005"/>
    </source>
</evidence>
<dbReference type="GO" id="GO:0043565">
    <property type="term" value="F:sequence-specific DNA binding"/>
    <property type="evidence" value="ECO:0007669"/>
    <property type="project" value="InterPro"/>
</dbReference>
<evidence type="ECO:0000256" key="2">
    <source>
        <dbReference type="ARBA" id="ARBA00023125"/>
    </source>
</evidence>
<dbReference type="PANTHER" id="PTHR43280:SF29">
    <property type="entry name" value="ARAC-FAMILY TRANSCRIPTIONAL REGULATOR"/>
    <property type="match status" value="1"/>
</dbReference>
<proteinExistence type="predicted"/>
<dbReference type="EMBL" id="QWGE01000001">
    <property type="protein sequence ID" value="RIJ43098.1"/>
    <property type="molecule type" value="Genomic_DNA"/>
</dbReference>
<evidence type="ECO:0000256" key="3">
    <source>
        <dbReference type="ARBA" id="ARBA00023163"/>
    </source>
</evidence>
<dbReference type="Gene3D" id="1.10.10.60">
    <property type="entry name" value="Homeodomain-like"/>
    <property type="match status" value="2"/>
</dbReference>
<feature type="domain" description="HTH araC/xylS-type" evidence="5">
    <location>
        <begin position="259"/>
        <end position="367"/>
    </location>
</feature>
<evidence type="ECO:0000259" key="5">
    <source>
        <dbReference type="PROSITE" id="PS01124"/>
    </source>
</evidence>
<dbReference type="AlphaFoldDB" id="A0A399SIR9"/>
<dbReference type="Pfam" id="PF12833">
    <property type="entry name" value="HTH_18"/>
    <property type="match status" value="1"/>
</dbReference>
<dbReference type="InterPro" id="IPR018060">
    <property type="entry name" value="HTH_AraC"/>
</dbReference>
<name>A0A399SIR9_9BACT</name>
<dbReference type="Proteomes" id="UP000266005">
    <property type="component" value="Unassembled WGS sequence"/>
</dbReference>
<keyword evidence="4" id="KW-0472">Membrane</keyword>
<gene>
    <name evidence="6" type="ORF">D1627_04520</name>
</gene>
<feature type="transmembrane region" description="Helical" evidence="4">
    <location>
        <begin position="110"/>
        <end position="131"/>
    </location>
</feature>
<sequence>MLILKSKGARMHFTFNIFLLIFSFGLLQAFLLSVVLLAKRNRPRHSLYFALLLLVFSLASLKIILQEVAPEVLQAFPAPLLYQFASGPLLYLFARELLFKEATRLRNIWLHFIPALLFDVLYRVGFSWFGYQNSNSAIQLLNFATNIAAVLSCLIYLGLSARLYKQFRPITKSQQQIALWMKRLLLADALSTLAAILYIALTIYNGGFMFGGVRTYYVSYAALTLYIYFLGWMCYALPHIRVLKPTKKDIHQYAAPHVKTIRDEIDTLMHKEKLYQDPDLNLNLLADKIRLPPRELSEMLNQQFGENFNSFVNRYRVMSFIEMLKQNDANLYTIEGLALEAGFKSKASFYRAFKKETGHTPLQYVEILQKNLVK</sequence>
<accession>A0A399SIR9</accession>
<feature type="transmembrane region" description="Helical" evidence="4">
    <location>
        <begin position="143"/>
        <end position="164"/>
    </location>
</feature>
<feature type="transmembrane region" description="Helical" evidence="4">
    <location>
        <begin position="80"/>
        <end position="98"/>
    </location>
</feature>
<keyword evidence="7" id="KW-1185">Reference proteome</keyword>
<evidence type="ECO:0000256" key="1">
    <source>
        <dbReference type="ARBA" id="ARBA00023015"/>
    </source>
</evidence>
<comment type="caution">
    <text evidence="6">The sequence shown here is derived from an EMBL/GenBank/DDBJ whole genome shotgun (WGS) entry which is preliminary data.</text>
</comment>
<dbReference type="PROSITE" id="PS01124">
    <property type="entry name" value="HTH_ARAC_FAMILY_2"/>
    <property type="match status" value="1"/>
</dbReference>
<dbReference type="InterPro" id="IPR009057">
    <property type="entry name" value="Homeodomain-like_sf"/>
</dbReference>
<feature type="transmembrane region" description="Helical" evidence="4">
    <location>
        <begin position="216"/>
        <end position="238"/>
    </location>
</feature>
<evidence type="ECO:0000256" key="4">
    <source>
        <dbReference type="SAM" id="Phobius"/>
    </source>
</evidence>
<dbReference type="GO" id="GO:0003700">
    <property type="term" value="F:DNA-binding transcription factor activity"/>
    <property type="evidence" value="ECO:0007669"/>
    <property type="project" value="InterPro"/>
</dbReference>
<feature type="transmembrane region" description="Helical" evidence="4">
    <location>
        <begin position="184"/>
        <end position="204"/>
    </location>
</feature>
<protein>
    <submittedName>
        <fullName evidence="6">AraC family transcriptional regulator</fullName>
    </submittedName>
</protein>
<keyword evidence="1" id="KW-0805">Transcription regulation</keyword>
<dbReference type="PANTHER" id="PTHR43280">
    <property type="entry name" value="ARAC-FAMILY TRANSCRIPTIONAL REGULATOR"/>
    <property type="match status" value="1"/>
</dbReference>
<keyword evidence="4" id="KW-1133">Transmembrane helix</keyword>
<reference evidence="7" key="1">
    <citation type="submission" date="2018-08" db="EMBL/GenBank/DDBJ databases">
        <title>Mucilaginibacter sp. MYSH2.</title>
        <authorList>
            <person name="Seo T."/>
        </authorList>
    </citation>
    <scope>NUCLEOTIDE SEQUENCE [LARGE SCALE GENOMIC DNA]</scope>
    <source>
        <strain evidence="7">KIRAN</strain>
    </source>
</reference>
<feature type="transmembrane region" description="Helical" evidence="4">
    <location>
        <begin position="47"/>
        <end position="65"/>
    </location>
</feature>